<evidence type="ECO:0000313" key="2">
    <source>
        <dbReference type="Proteomes" id="UP000320806"/>
    </source>
</evidence>
<gene>
    <name evidence="1" type="ORF">FB459_2009</name>
</gene>
<dbReference type="PANTHER" id="PTHR31270:SF1">
    <property type="entry name" value="GLUTAMINYL-PEPTIDE CYCLOTRANSFERASE"/>
    <property type="match status" value="1"/>
</dbReference>
<dbReference type="EMBL" id="VFMO01000001">
    <property type="protein sequence ID" value="TQJ14542.1"/>
    <property type="molecule type" value="Genomic_DNA"/>
</dbReference>
<sequence>MPAVPIGSSAPTLAVERHLPHDTSRFTQGLVRVRDELVETTGLVGESTLIVMDLQGRTKRSVKLPAQVFGEGVAVDPALDGGTVWVLTWKDKRILRYTWPGLSAKADLPLDTQGWGACLHDGMLWTSDGTSTISARDPKTGAVHHRIQVTTRAGVPVTMLNELECNPDGTIWSNVWMTNQIVRISTVSGQVSAVVDAAALTAEASKHRRLGPDDVLNGIATMPDGSLLLTGKRWPLMFVARVSG</sequence>
<keyword evidence="2" id="KW-1185">Reference proteome</keyword>
<reference evidence="1 2" key="1">
    <citation type="submission" date="2019-06" db="EMBL/GenBank/DDBJ databases">
        <title>Sequencing the genomes of 1000 actinobacteria strains.</title>
        <authorList>
            <person name="Klenk H.-P."/>
        </authorList>
    </citation>
    <scope>NUCLEOTIDE SEQUENCE [LARGE SCALE GENOMIC DNA]</scope>
    <source>
        <strain evidence="1 2">DSM 19828</strain>
    </source>
</reference>
<dbReference type="Proteomes" id="UP000320806">
    <property type="component" value="Unassembled WGS sequence"/>
</dbReference>
<dbReference type="GO" id="GO:0016603">
    <property type="term" value="F:glutaminyl-peptide cyclotransferase activity"/>
    <property type="evidence" value="ECO:0007669"/>
    <property type="project" value="InterPro"/>
</dbReference>
<dbReference type="Pfam" id="PF05096">
    <property type="entry name" value="Glu_cyclase_2"/>
    <property type="match status" value="1"/>
</dbReference>
<accession>A0A542EGS8</accession>
<dbReference type="SUPFAM" id="SSF63829">
    <property type="entry name" value="Calcium-dependent phosphotriesterase"/>
    <property type="match status" value="1"/>
</dbReference>
<keyword evidence="1" id="KW-0808">Transferase</keyword>
<protein>
    <submittedName>
        <fullName evidence="1">Glutamine cyclotransferase</fullName>
    </submittedName>
</protein>
<dbReference type="AlphaFoldDB" id="A0A542EGS8"/>
<dbReference type="InterPro" id="IPR015943">
    <property type="entry name" value="WD40/YVTN_repeat-like_dom_sf"/>
</dbReference>
<dbReference type="RefSeq" id="WP_170221839.1">
    <property type="nucleotide sequence ID" value="NZ_BAABCI010000003.1"/>
</dbReference>
<name>A0A542EGS8_9MICO</name>
<dbReference type="PANTHER" id="PTHR31270">
    <property type="entry name" value="GLUTAMINYL-PEPTIDE CYCLOTRANSFERASE"/>
    <property type="match status" value="1"/>
</dbReference>
<evidence type="ECO:0000313" key="1">
    <source>
        <dbReference type="EMBL" id="TQJ14542.1"/>
    </source>
</evidence>
<proteinExistence type="predicted"/>
<organism evidence="1 2">
    <name type="scientific">Yimella lutea</name>
    <dbReference type="NCBI Taxonomy" id="587872"/>
    <lineage>
        <taxon>Bacteria</taxon>
        <taxon>Bacillati</taxon>
        <taxon>Actinomycetota</taxon>
        <taxon>Actinomycetes</taxon>
        <taxon>Micrococcales</taxon>
        <taxon>Dermacoccaceae</taxon>
        <taxon>Yimella</taxon>
    </lineage>
</organism>
<comment type="caution">
    <text evidence="1">The sequence shown here is derived from an EMBL/GenBank/DDBJ whole genome shotgun (WGS) entry which is preliminary data.</text>
</comment>
<dbReference type="InterPro" id="IPR007788">
    <property type="entry name" value="QCT"/>
</dbReference>
<dbReference type="Gene3D" id="2.130.10.10">
    <property type="entry name" value="YVTN repeat-like/Quinoprotein amine dehydrogenase"/>
    <property type="match status" value="1"/>
</dbReference>